<reference evidence="17 18" key="2">
    <citation type="submission" date="2024-05" db="EMBL/GenBank/DDBJ databases">
        <authorList>
            <person name="Chen Y."/>
            <person name="Shah S."/>
            <person name="Dougan E. K."/>
            <person name="Thang M."/>
            <person name="Chan C."/>
        </authorList>
    </citation>
    <scope>NUCLEOTIDE SEQUENCE [LARGE SCALE GENOMIC DNA]</scope>
</reference>
<dbReference type="PROSITE" id="PS00018">
    <property type="entry name" value="EF_HAND_1"/>
    <property type="match status" value="1"/>
</dbReference>
<dbReference type="InterPro" id="IPR005821">
    <property type="entry name" value="Ion_trans_dom"/>
</dbReference>
<evidence type="ECO:0000256" key="5">
    <source>
        <dbReference type="ARBA" id="ARBA00022692"/>
    </source>
</evidence>
<feature type="transmembrane region" description="Helical" evidence="14">
    <location>
        <begin position="424"/>
        <end position="448"/>
    </location>
</feature>
<accession>A0A9P1CFH6</accession>
<feature type="transmembrane region" description="Helical" evidence="14">
    <location>
        <begin position="493"/>
        <end position="516"/>
    </location>
</feature>
<evidence type="ECO:0000256" key="14">
    <source>
        <dbReference type="SAM" id="Phobius"/>
    </source>
</evidence>
<dbReference type="Gene3D" id="1.10.287.70">
    <property type="match status" value="1"/>
</dbReference>
<dbReference type="Gene3D" id="1.20.120.350">
    <property type="entry name" value="Voltage-gated potassium channels. Chain C"/>
    <property type="match status" value="1"/>
</dbReference>
<evidence type="ECO:0000256" key="12">
    <source>
        <dbReference type="ARBA" id="ARBA00023303"/>
    </source>
</evidence>
<protein>
    <submittedName>
        <fullName evidence="17">Voltage-dependent calcium channel type A subunit alpha-1</fullName>
    </submittedName>
</protein>
<keyword evidence="5 14" id="KW-0812">Transmembrane</keyword>
<keyword evidence="12" id="KW-0407">Ion channel</keyword>
<feature type="domain" description="Ion transport" evidence="15">
    <location>
        <begin position="288"/>
        <end position="523"/>
    </location>
</feature>
<evidence type="ECO:0000256" key="8">
    <source>
        <dbReference type="ARBA" id="ARBA00022989"/>
    </source>
</evidence>
<dbReference type="Pfam" id="PF00520">
    <property type="entry name" value="Ion_trans"/>
    <property type="match status" value="1"/>
</dbReference>
<keyword evidence="18" id="KW-1185">Reference proteome</keyword>
<keyword evidence="10 14" id="KW-0472">Membrane</keyword>
<dbReference type="PANTHER" id="PTHR45628">
    <property type="entry name" value="VOLTAGE-DEPENDENT CALCIUM CHANNEL TYPE A SUBUNIT ALPHA-1"/>
    <property type="match status" value="1"/>
</dbReference>
<keyword evidence="3" id="KW-0109">Calcium transport</keyword>
<keyword evidence="9" id="KW-0406">Ion transport</keyword>
<dbReference type="GO" id="GO:0008331">
    <property type="term" value="F:high voltage-gated calcium channel activity"/>
    <property type="evidence" value="ECO:0007669"/>
    <property type="project" value="TreeGrafter"/>
</dbReference>
<dbReference type="EMBL" id="CAMXCT010001480">
    <property type="protein sequence ID" value="CAI3990466.1"/>
    <property type="molecule type" value="Genomic_DNA"/>
</dbReference>
<evidence type="ECO:0000313" key="18">
    <source>
        <dbReference type="Proteomes" id="UP001152797"/>
    </source>
</evidence>
<evidence type="ECO:0000256" key="10">
    <source>
        <dbReference type="ARBA" id="ARBA00023136"/>
    </source>
</evidence>
<dbReference type="InterPro" id="IPR050599">
    <property type="entry name" value="VDCC_alpha-1_subunit"/>
</dbReference>
<keyword evidence="8 14" id="KW-1133">Transmembrane helix</keyword>
<reference evidence="16" key="1">
    <citation type="submission" date="2022-10" db="EMBL/GenBank/DDBJ databases">
        <authorList>
            <person name="Chen Y."/>
            <person name="Dougan E. K."/>
            <person name="Chan C."/>
            <person name="Rhodes N."/>
            <person name="Thang M."/>
        </authorList>
    </citation>
    <scope>NUCLEOTIDE SEQUENCE</scope>
</reference>
<evidence type="ECO:0000259" key="15">
    <source>
        <dbReference type="Pfam" id="PF00520"/>
    </source>
</evidence>
<dbReference type="InterPro" id="IPR018247">
    <property type="entry name" value="EF_Hand_1_Ca_BS"/>
</dbReference>
<evidence type="ECO:0000256" key="9">
    <source>
        <dbReference type="ARBA" id="ARBA00023065"/>
    </source>
</evidence>
<organism evidence="16">
    <name type="scientific">Cladocopium goreaui</name>
    <dbReference type="NCBI Taxonomy" id="2562237"/>
    <lineage>
        <taxon>Eukaryota</taxon>
        <taxon>Sar</taxon>
        <taxon>Alveolata</taxon>
        <taxon>Dinophyceae</taxon>
        <taxon>Suessiales</taxon>
        <taxon>Symbiodiniaceae</taxon>
        <taxon>Cladocopium</taxon>
    </lineage>
</organism>
<evidence type="ECO:0000256" key="7">
    <source>
        <dbReference type="ARBA" id="ARBA00022882"/>
    </source>
</evidence>
<evidence type="ECO:0000256" key="6">
    <source>
        <dbReference type="ARBA" id="ARBA00022837"/>
    </source>
</evidence>
<keyword evidence="4" id="KW-0107">Calcium channel</keyword>
<dbReference type="GO" id="GO:0098703">
    <property type="term" value="P:calcium ion import across plasma membrane"/>
    <property type="evidence" value="ECO:0007669"/>
    <property type="project" value="TreeGrafter"/>
</dbReference>
<dbReference type="EMBL" id="CAMXCT020001480">
    <property type="protein sequence ID" value="CAL1143841.1"/>
    <property type="molecule type" value="Genomic_DNA"/>
</dbReference>
<gene>
    <name evidence="16" type="ORF">C1SCF055_LOCUS17452</name>
</gene>
<keyword evidence="7" id="KW-0851">Voltage-gated channel</keyword>
<comment type="subcellular location">
    <subcellularLocation>
        <location evidence="1">Membrane</location>
        <topology evidence="1">Multi-pass membrane protein</topology>
    </subcellularLocation>
</comment>
<sequence>MPAPALRKDTHVEGGAQGHSFQVCAEGETVDGVDGSPVTPQQRFVDANDLFEGHLAGLVKAFQLLQQQSYELLQEANPGVGWTPTTCCSLAKSPSEPRFATSRLLDSWQSSRSSKTGDFARDITPREASKPKKALTNTDMEERSIKEQFDRLKDESSSMLGVETLVRLLFTYHPDLEFEDLQEMVNILVLGTDSLITPEDDPNRAPRRLRSHVASFSGDILAVKLDYTAFRRLRCEHELPVSSKNVLRDVAKARAALRSEELHTQFTDEPVEEEKVYYVFSARTSKLLELLPATVIVLNSLSFAFQEVFPGDDMWEIVENCFMVFYLMEATVKLRLMGCKGYFRGPEWAWNWFDLFCLSTSLLDFGVTQGVRAAGASQSVDLSILMLLKMLRLARLARLIRALRYPIFRELNLMVMGVVSGMRVLIWAIFLLIVFIYVVALAMCRLVGDTEQEFETLMVSMLTLFRCFTDGCAAFDGTPLQDRLLRHYGWRFFIGYILVFMLVTVGIFNLIMAIFIDNVMTTQLERKQRDLSETASDTEVALKDNLCRLLLLSKTQLVPTTIAEEIRSIGEANLSHKAKVRAQFDCLLDTDVVISRDAFRVWLQDREFLRVLEDADIDIHNKSTLFDLMDADMGGSLSTDEVYNGLMQLRGPPTKGDIVGISLRVTHIARLVQESIKDL</sequence>
<evidence type="ECO:0000256" key="11">
    <source>
        <dbReference type="ARBA" id="ARBA00023180"/>
    </source>
</evidence>
<comment type="caution">
    <text evidence="16">The sequence shown here is derived from an EMBL/GenBank/DDBJ whole genome shotgun (WGS) entry which is preliminary data.</text>
</comment>
<evidence type="ECO:0000256" key="2">
    <source>
        <dbReference type="ARBA" id="ARBA00022448"/>
    </source>
</evidence>
<keyword evidence="6" id="KW-0106">Calcium</keyword>
<dbReference type="PANTHER" id="PTHR45628:SF7">
    <property type="entry name" value="VOLTAGE-DEPENDENT CALCIUM CHANNEL TYPE A SUBUNIT ALPHA-1"/>
    <property type="match status" value="1"/>
</dbReference>
<dbReference type="OrthoDB" id="10472589at2759"/>
<keyword evidence="11" id="KW-0325">Glycoprotein</keyword>
<evidence type="ECO:0000256" key="4">
    <source>
        <dbReference type="ARBA" id="ARBA00022673"/>
    </source>
</evidence>
<evidence type="ECO:0000256" key="3">
    <source>
        <dbReference type="ARBA" id="ARBA00022568"/>
    </source>
</evidence>
<proteinExistence type="predicted"/>
<evidence type="ECO:0000256" key="13">
    <source>
        <dbReference type="SAM" id="MobiDB-lite"/>
    </source>
</evidence>
<dbReference type="Proteomes" id="UP001152797">
    <property type="component" value="Unassembled WGS sequence"/>
</dbReference>
<dbReference type="EMBL" id="CAMXCT030001480">
    <property type="protein sequence ID" value="CAL4777778.1"/>
    <property type="molecule type" value="Genomic_DNA"/>
</dbReference>
<name>A0A9P1CFH6_9DINO</name>
<dbReference type="InterPro" id="IPR027359">
    <property type="entry name" value="Volt_channel_dom_sf"/>
</dbReference>
<feature type="region of interest" description="Disordered" evidence="13">
    <location>
        <begin position="111"/>
        <end position="141"/>
    </location>
</feature>
<evidence type="ECO:0000256" key="1">
    <source>
        <dbReference type="ARBA" id="ARBA00004141"/>
    </source>
</evidence>
<dbReference type="AlphaFoldDB" id="A0A9P1CFH6"/>
<dbReference type="SUPFAM" id="SSF81324">
    <property type="entry name" value="Voltage-gated potassium channels"/>
    <property type="match status" value="1"/>
</dbReference>
<evidence type="ECO:0000313" key="16">
    <source>
        <dbReference type="EMBL" id="CAI3990466.1"/>
    </source>
</evidence>
<feature type="compositionally biased region" description="Basic and acidic residues" evidence="13">
    <location>
        <begin position="118"/>
        <end position="130"/>
    </location>
</feature>
<dbReference type="GO" id="GO:0005891">
    <property type="term" value="C:voltage-gated calcium channel complex"/>
    <property type="evidence" value="ECO:0007669"/>
    <property type="project" value="TreeGrafter"/>
</dbReference>
<evidence type="ECO:0000313" key="17">
    <source>
        <dbReference type="EMBL" id="CAL4777778.1"/>
    </source>
</evidence>
<keyword evidence="2" id="KW-0813">Transport</keyword>